<name>A0A811PBH1_9POAL</name>
<evidence type="ECO:0000259" key="4">
    <source>
        <dbReference type="Pfam" id="PF13947"/>
    </source>
</evidence>
<evidence type="ECO:0000313" key="6">
    <source>
        <dbReference type="Proteomes" id="UP000604825"/>
    </source>
</evidence>
<evidence type="ECO:0000256" key="2">
    <source>
        <dbReference type="ARBA" id="ARBA00022729"/>
    </source>
</evidence>
<keyword evidence="2 3" id="KW-0732">Signal</keyword>
<dbReference type="EMBL" id="CAJGYO010000006">
    <property type="protein sequence ID" value="CAD6238207.1"/>
    <property type="molecule type" value="Genomic_DNA"/>
</dbReference>
<comment type="subcellular location">
    <subcellularLocation>
        <location evidence="1">Membrane</location>
        <topology evidence="1">Single-pass membrane protein</topology>
    </subcellularLocation>
</comment>
<reference evidence="5" key="1">
    <citation type="submission" date="2020-10" db="EMBL/GenBank/DDBJ databases">
        <authorList>
            <person name="Han B."/>
            <person name="Lu T."/>
            <person name="Zhao Q."/>
            <person name="Huang X."/>
            <person name="Zhao Y."/>
        </authorList>
    </citation>
    <scope>NUCLEOTIDE SEQUENCE</scope>
</reference>
<organism evidence="5 6">
    <name type="scientific">Miscanthus lutarioriparius</name>
    <dbReference type="NCBI Taxonomy" id="422564"/>
    <lineage>
        <taxon>Eukaryota</taxon>
        <taxon>Viridiplantae</taxon>
        <taxon>Streptophyta</taxon>
        <taxon>Embryophyta</taxon>
        <taxon>Tracheophyta</taxon>
        <taxon>Spermatophyta</taxon>
        <taxon>Magnoliopsida</taxon>
        <taxon>Liliopsida</taxon>
        <taxon>Poales</taxon>
        <taxon>Poaceae</taxon>
        <taxon>PACMAD clade</taxon>
        <taxon>Panicoideae</taxon>
        <taxon>Andropogonodae</taxon>
        <taxon>Andropogoneae</taxon>
        <taxon>Saccharinae</taxon>
        <taxon>Miscanthus</taxon>
    </lineage>
</organism>
<dbReference type="AlphaFoldDB" id="A0A811PBH1"/>
<feature type="chain" id="PRO_5032756400" description="Wall-associated receptor kinase galacturonan-binding domain-containing protein" evidence="3">
    <location>
        <begin position="30"/>
        <end position="252"/>
    </location>
</feature>
<dbReference type="PANTHER" id="PTHR33138">
    <property type="entry name" value="OS01G0690200 PROTEIN"/>
    <property type="match status" value="1"/>
</dbReference>
<dbReference type="Proteomes" id="UP000604825">
    <property type="component" value="Unassembled WGS sequence"/>
</dbReference>
<dbReference type="Pfam" id="PF13947">
    <property type="entry name" value="GUB_WAK_bind"/>
    <property type="match status" value="1"/>
</dbReference>
<evidence type="ECO:0000313" key="5">
    <source>
        <dbReference type="EMBL" id="CAD6238207.1"/>
    </source>
</evidence>
<dbReference type="GO" id="GO:0016020">
    <property type="term" value="C:membrane"/>
    <property type="evidence" value="ECO:0007669"/>
    <property type="project" value="UniProtKB-SubCell"/>
</dbReference>
<gene>
    <name evidence="5" type="ORF">NCGR_LOCUS25504</name>
</gene>
<feature type="signal peptide" evidence="3">
    <location>
        <begin position="1"/>
        <end position="29"/>
    </location>
</feature>
<dbReference type="PANTHER" id="PTHR33138:SF1">
    <property type="entry name" value="OS01G0113900 PROTEIN"/>
    <property type="match status" value="1"/>
</dbReference>
<dbReference type="GO" id="GO:0030247">
    <property type="term" value="F:polysaccharide binding"/>
    <property type="evidence" value="ECO:0007669"/>
    <property type="project" value="InterPro"/>
</dbReference>
<dbReference type="InterPro" id="IPR025287">
    <property type="entry name" value="WAK_GUB"/>
</dbReference>
<proteinExistence type="predicted"/>
<protein>
    <recommendedName>
        <fullName evidence="4">Wall-associated receptor kinase galacturonan-binding domain-containing protein</fullName>
    </recommendedName>
</protein>
<dbReference type="OrthoDB" id="696169at2759"/>
<sequence>MANSCAAFLYPSAIWQALLVFISVTAVRATDAGGQGQCPPFSCGDLHNISFPFRWPGDPPECGVTAYELVCSHGKARIRINTGTYFVTSINYTDHSFRVVDANLDMHSSCPLPRWDQFPYYTSEGSYWSSGLHYHSDLGTADSWACFINCSKSITNSSWYKPVNCLTANNSFVYVMVSGYCIVSSLGPSCGYLAMTPFGNSRTITYKDLENANYTDIIEYVRKGFSVRFPDDYYSGQNASWIFETCRNNSAR</sequence>
<accession>A0A811PBH1</accession>
<keyword evidence="6" id="KW-1185">Reference proteome</keyword>
<evidence type="ECO:0000256" key="1">
    <source>
        <dbReference type="ARBA" id="ARBA00004167"/>
    </source>
</evidence>
<comment type="caution">
    <text evidence="5">The sequence shown here is derived from an EMBL/GenBank/DDBJ whole genome shotgun (WGS) entry which is preliminary data.</text>
</comment>
<feature type="domain" description="Wall-associated receptor kinase galacturonan-binding" evidence="4">
    <location>
        <begin position="38"/>
        <end position="101"/>
    </location>
</feature>
<evidence type="ECO:0000256" key="3">
    <source>
        <dbReference type="SAM" id="SignalP"/>
    </source>
</evidence>